<evidence type="ECO:0000313" key="2">
    <source>
        <dbReference type="Proteomes" id="UP001060085"/>
    </source>
</evidence>
<dbReference type="EMBL" id="CM044705">
    <property type="protein sequence ID" value="KAI5662776.1"/>
    <property type="molecule type" value="Genomic_DNA"/>
</dbReference>
<gene>
    <name evidence="1" type="ORF">M9H77_22099</name>
</gene>
<reference evidence="2" key="1">
    <citation type="journal article" date="2023" name="Nat. Plants">
        <title>Single-cell RNA sequencing provides a high-resolution roadmap for understanding the multicellular compartmentation of specialized metabolism.</title>
        <authorList>
            <person name="Sun S."/>
            <person name="Shen X."/>
            <person name="Li Y."/>
            <person name="Li Y."/>
            <person name="Wang S."/>
            <person name="Li R."/>
            <person name="Zhang H."/>
            <person name="Shen G."/>
            <person name="Guo B."/>
            <person name="Wei J."/>
            <person name="Xu J."/>
            <person name="St-Pierre B."/>
            <person name="Chen S."/>
            <person name="Sun C."/>
        </authorList>
    </citation>
    <scope>NUCLEOTIDE SEQUENCE [LARGE SCALE GENOMIC DNA]</scope>
</reference>
<comment type="caution">
    <text evidence="1">The sequence shown here is derived from an EMBL/GenBank/DDBJ whole genome shotgun (WGS) entry which is preliminary data.</text>
</comment>
<sequence>MPYLFGFGACPTTVLPVWVTFLGLPLELWNGRLLEKICLRIGVPLCTDRLTSKKDKVSYARALVEIDITKKLFTEIPVKLPNGSKEERRMDATSLQKQGKQQHTEAGHDAGDSGNLGGDSEDGDDPMAPCRHRKSLDSEFLIDSGGISGDSGGEVDSGGQADDSGSIEDLGLSLGNLGAQQKAQRGATKLVGKTQGSAVESQPINKGEKGTLKRSTPILIDKQQRSWGKKIKEKCPWEKMLE</sequence>
<dbReference type="Proteomes" id="UP001060085">
    <property type="component" value="Linkage Group LG05"/>
</dbReference>
<keyword evidence="2" id="KW-1185">Reference proteome</keyword>
<evidence type="ECO:0000313" key="1">
    <source>
        <dbReference type="EMBL" id="KAI5662776.1"/>
    </source>
</evidence>
<accession>A0ACC0ATJ4</accession>
<proteinExistence type="predicted"/>
<organism evidence="1 2">
    <name type="scientific">Catharanthus roseus</name>
    <name type="common">Madagascar periwinkle</name>
    <name type="synonym">Vinca rosea</name>
    <dbReference type="NCBI Taxonomy" id="4058"/>
    <lineage>
        <taxon>Eukaryota</taxon>
        <taxon>Viridiplantae</taxon>
        <taxon>Streptophyta</taxon>
        <taxon>Embryophyta</taxon>
        <taxon>Tracheophyta</taxon>
        <taxon>Spermatophyta</taxon>
        <taxon>Magnoliopsida</taxon>
        <taxon>eudicotyledons</taxon>
        <taxon>Gunneridae</taxon>
        <taxon>Pentapetalae</taxon>
        <taxon>asterids</taxon>
        <taxon>lamiids</taxon>
        <taxon>Gentianales</taxon>
        <taxon>Apocynaceae</taxon>
        <taxon>Rauvolfioideae</taxon>
        <taxon>Vinceae</taxon>
        <taxon>Catharanthinae</taxon>
        <taxon>Catharanthus</taxon>
    </lineage>
</organism>
<protein>
    <submittedName>
        <fullName evidence="1">Uncharacterized protein</fullName>
    </submittedName>
</protein>
<name>A0ACC0ATJ4_CATRO</name>